<evidence type="ECO:0000256" key="11">
    <source>
        <dbReference type="ARBA" id="ARBA00023180"/>
    </source>
</evidence>
<evidence type="ECO:0000256" key="9">
    <source>
        <dbReference type="ARBA" id="ARBA00023136"/>
    </source>
</evidence>
<dbReference type="PANTHER" id="PTHR24270">
    <property type="entry name" value="LOW-DENSITY LIPOPROTEIN RECEPTOR-RELATED"/>
    <property type="match status" value="1"/>
</dbReference>
<name>A0A226DJF6_FOLCA</name>
<protein>
    <submittedName>
        <fullName evidence="14">Low-density lipoprotein receptor-related protein 2</fullName>
    </submittedName>
</protein>
<dbReference type="InterPro" id="IPR050685">
    <property type="entry name" value="LDLR"/>
</dbReference>
<dbReference type="SMART" id="SM00192">
    <property type="entry name" value="LDLa"/>
    <property type="match status" value="7"/>
</dbReference>
<dbReference type="GO" id="GO:0016192">
    <property type="term" value="P:vesicle-mediated transport"/>
    <property type="evidence" value="ECO:0007669"/>
    <property type="project" value="UniProtKB-ARBA"/>
</dbReference>
<keyword evidence="9" id="KW-0472">Membrane</keyword>
<sequence>MGNVTSDHVSPLMDTVSLSPFTTPPTTTVLPEVTKILRGLPSNLGEFPYQVFFEAVRQNETKHCSGSILTSVLVLTAAHCVIDSAPEEWNVYAGLTKIEDRRHEQVKGVAKIWTHPDYNKGRKWANDIAILVLSSPLRLNQYVETISIYKRPEKVNFGTVATVAGWGATLVANMSRNLLKVNVTVTACIGRDQFDILPKTMICAGDEKYDACEGDSGAALTVNTSTGEKVVVGIVSYGQACKLAERRPGVYTNVAEFQEFIQSIMERHNTSKCGYNSFYCIGEDKCIPLLKFCDGVIDCVDWADELEENGCEPCPTDNFRCPFSPDCLPKTALCDGEIDCPQGEDESACTTCTMNRYRCQNSTICLPRDNVCDGVTQCPNSDDELDCRTCVDGSFRCPGSTKCIPNEKRCDGVIDCPHAKDEIGCKACSNPSLYRCRETMTCINGTKKCDGSLDCPSGDDEQGCEWCTNGRVRCIGLPECIERGQRCDGNLDCSDGQDEAGCSTCPDGRFRCPGTPICIHGKRVCDNVDDCPKGEDEGDCHLSVRVNRLPGQSPFQIVTPRDVNLPEGGRRLLSTLAPVIENFPQLWDKVTEKPKEILENFEKNTQKTWAQVTEKPKEIVQNVGREVSKTWGTVRGWFGG</sequence>
<dbReference type="PRINTS" id="PR00261">
    <property type="entry name" value="LDLRECEPTOR"/>
</dbReference>
<dbReference type="Gene3D" id="2.40.10.10">
    <property type="entry name" value="Trypsin-like serine proteases"/>
    <property type="match status" value="1"/>
</dbReference>
<evidence type="ECO:0000256" key="5">
    <source>
        <dbReference type="ARBA" id="ARBA00022692"/>
    </source>
</evidence>
<dbReference type="InterPro" id="IPR018114">
    <property type="entry name" value="TRYPSIN_HIS"/>
</dbReference>
<feature type="disulfide bond" evidence="12">
    <location>
        <begin position="525"/>
        <end position="540"/>
    </location>
</feature>
<organism evidence="14 15">
    <name type="scientific">Folsomia candida</name>
    <name type="common">Springtail</name>
    <dbReference type="NCBI Taxonomy" id="158441"/>
    <lineage>
        <taxon>Eukaryota</taxon>
        <taxon>Metazoa</taxon>
        <taxon>Ecdysozoa</taxon>
        <taxon>Arthropoda</taxon>
        <taxon>Hexapoda</taxon>
        <taxon>Collembola</taxon>
        <taxon>Entomobryomorpha</taxon>
        <taxon>Isotomoidea</taxon>
        <taxon>Isotomidae</taxon>
        <taxon>Proisotominae</taxon>
        <taxon>Folsomia</taxon>
    </lineage>
</organism>
<feature type="disulfide bond" evidence="12">
    <location>
        <begin position="410"/>
        <end position="425"/>
    </location>
</feature>
<dbReference type="InterPro" id="IPR009003">
    <property type="entry name" value="Peptidase_S1_PA"/>
</dbReference>
<dbReference type="InterPro" id="IPR002172">
    <property type="entry name" value="LDrepeatLR_classA_rpt"/>
</dbReference>
<evidence type="ECO:0000256" key="6">
    <source>
        <dbReference type="ARBA" id="ARBA00022729"/>
    </source>
</evidence>
<feature type="disulfide bond" evidence="12">
    <location>
        <begin position="334"/>
        <end position="349"/>
    </location>
</feature>
<feature type="domain" description="Peptidase S1" evidence="13">
    <location>
        <begin position="36"/>
        <end position="266"/>
    </location>
</feature>
<evidence type="ECO:0000256" key="3">
    <source>
        <dbReference type="ARBA" id="ARBA00004613"/>
    </source>
</evidence>
<dbReference type="EMBL" id="LNIX01000019">
    <property type="protein sequence ID" value="OXA44721.1"/>
    <property type="molecule type" value="Genomic_DNA"/>
</dbReference>
<dbReference type="STRING" id="158441.A0A226DJF6"/>
<dbReference type="Pfam" id="PF00089">
    <property type="entry name" value="Trypsin"/>
    <property type="match status" value="1"/>
</dbReference>
<keyword evidence="4" id="KW-0964">Secreted</keyword>
<dbReference type="SMART" id="SM00020">
    <property type="entry name" value="Tryp_SPc"/>
    <property type="match status" value="1"/>
</dbReference>
<keyword evidence="14" id="KW-0449">Lipoprotein</keyword>
<dbReference type="InterPro" id="IPR036055">
    <property type="entry name" value="LDL_receptor-like_sf"/>
</dbReference>
<comment type="subcellular location">
    <subcellularLocation>
        <location evidence="2">Endomembrane system</location>
    </subcellularLocation>
    <subcellularLocation>
        <location evidence="1">Membrane</location>
        <topology evidence="1">Single-pass membrane protein</topology>
    </subcellularLocation>
    <subcellularLocation>
        <location evidence="3">Secreted</location>
    </subcellularLocation>
</comment>
<evidence type="ECO:0000259" key="13">
    <source>
        <dbReference type="PROSITE" id="PS50240"/>
    </source>
</evidence>
<dbReference type="Proteomes" id="UP000198287">
    <property type="component" value="Unassembled WGS sequence"/>
</dbReference>
<keyword evidence="14" id="KW-0675">Receptor</keyword>
<dbReference type="PROSITE" id="PS50068">
    <property type="entry name" value="LDLRA_2"/>
    <property type="match status" value="7"/>
</dbReference>
<keyword evidence="6" id="KW-0732">Signal</keyword>
<dbReference type="GO" id="GO:0004252">
    <property type="term" value="F:serine-type endopeptidase activity"/>
    <property type="evidence" value="ECO:0007669"/>
    <property type="project" value="InterPro"/>
</dbReference>
<comment type="caution">
    <text evidence="12">Lacks conserved residue(s) required for the propagation of feature annotation.</text>
</comment>
<dbReference type="CDD" id="cd00190">
    <property type="entry name" value="Tryp_SPc"/>
    <property type="match status" value="1"/>
</dbReference>
<dbReference type="SUPFAM" id="SSF50494">
    <property type="entry name" value="Trypsin-like serine proteases"/>
    <property type="match status" value="1"/>
</dbReference>
<feature type="disulfide bond" evidence="12">
    <location>
        <begin position="372"/>
        <end position="387"/>
    </location>
</feature>
<dbReference type="PANTHER" id="PTHR24270:SF62">
    <property type="entry name" value="LOW-DENSITY LIPOPROTEIN RECEPTOR-RELATED PROTEIN 2"/>
    <property type="match status" value="1"/>
</dbReference>
<dbReference type="GO" id="GO:0006508">
    <property type="term" value="P:proteolysis"/>
    <property type="evidence" value="ECO:0007669"/>
    <property type="project" value="InterPro"/>
</dbReference>
<evidence type="ECO:0000256" key="12">
    <source>
        <dbReference type="PROSITE-ProRule" id="PRU00124"/>
    </source>
</evidence>
<feature type="disulfide bond" evidence="12">
    <location>
        <begin position="487"/>
        <end position="502"/>
    </location>
</feature>
<evidence type="ECO:0000313" key="15">
    <source>
        <dbReference type="Proteomes" id="UP000198287"/>
    </source>
</evidence>
<feature type="disulfide bond" evidence="12">
    <location>
        <begin position="449"/>
        <end position="464"/>
    </location>
</feature>
<dbReference type="GO" id="GO:0005886">
    <property type="term" value="C:plasma membrane"/>
    <property type="evidence" value="ECO:0007669"/>
    <property type="project" value="TreeGrafter"/>
</dbReference>
<keyword evidence="8" id="KW-1133">Transmembrane helix</keyword>
<evidence type="ECO:0000256" key="4">
    <source>
        <dbReference type="ARBA" id="ARBA00022525"/>
    </source>
</evidence>
<keyword evidence="5" id="KW-0812">Transmembrane</keyword>
<dbReference type="AlphaFoldDB" id="A0A226DJF6"/>
<dbReference type="GO" id="GO:0012505">
    <property type="term" value="C:endomembrane system"/>
    <property type="evidence" value="ECO:0007669"/>
    <property type="project" value="UniProtKB-SubCell"/>
</dbReference>
<evidence type="ECO:0000313" key="14">
    <source>
        <dbReference type="EMBL" id="OXA44721.1"/>
    </source>
</evidence>
<keyword evidence="11" id="KW-0325">Glycoprotein</keyword>
<accession>A0A226DJF6</accession>
<keyword evidence="10 12" id="KW-1015">Disulfide bond</keyword>
<dbReference type="PROSITE" id="PS50240">
    <property type="entry name" value="TRYPSIN_DOM"/>
    <property type="match status" value="1"/>
</dbReference>
<dbReference type="FunFam" id="2.40.10.10:FF:000068">
    <property type="entry name" value="transmembrane protease serine 2"/>
    <property type="match status" value="1"/>
</dbReference>
<comment type="caution">
    <text evidence="14">The sequence shown here is derived from an EMBL/GenBank/DDBJ whole genome shotgun (WGS) entry which is preliminary data.</text>
</comment>
<evidence type="ECO:0000256" key="7">
    <source>
        <dbReference type="ARBA" id="ARBA00022737"/>
    </source>
</evidence>
<dbReference type="CDD" id="cd00112">
    <property type="entry name" value="LDLa"/>
    <property type="match status" value="7"/>
</dbReference>
<dbReference type="OrthoDB" id="9988974at2759"/>
<proteinExistence type="predicted"/>
<evidence type="ECO:0000256" key="10">
    <source>
        <dbReference type="ARBA" id="ARBA00023157"/>
    </source>
</evidence>
<gene>
    <name evidence="14" type="ORF">Fcan01_20602</name>
</gene>
<evidence type="ECO:0000256" key="8">
    <source>
        <dbReference type="ARBA" id="ARBA00022989"/>
    </source>
</evidence>
<reference evidence="14 15" key="1">
    <citation type="submission" date="2015-12" db="EMBL/GenBank/DDBJ databases">
        <title>The genome of Folsomia candida.</title>
        <authorList>
            <person name="Faddeeva A."/>
            <person name="Derks M.F."/>
            <person name="Anvar Y."/>
            <person name="Smit S."/>
            <person name="Van Straalen N."/>
            <person name="Roelofs D."/>
        </authorList>
    </citation>
    <scope>NUCLEOTIDE SEQUENCE [LARGE SCALE GENOMIC DNA]</scope>
    <source>
        <strain evidence="14 15">VU population</strain>
        <tissue evidence="14">Whole body</tissue>
    </source>
</reference>
<dbReference type="InterPro" id="IPR001254">
    <property type="entry name" value="Trypsin_dom"/>
</dbReference>
<keyword evidence="15" id="KW-1185">Reference proteome</keyword>
<dbReference type="Gene3D" id="4.10.400.10">
    <property type="entry name" value="Low-density Lipoprotein Receptor"/>
    <property type="match status" value="7"/>
</dbReference>
<dbReference type="GO" id="GO:0005576">
    <property type="term" value="C:extracellular region"/>
    <property type="evidence" value="ECO:0007669"/>
    <property type="project" value="UniProtKB-SubCell"/>
</dbReference>
<evidence type="ECO:0000256" key="2">
    <source>
        <dbReference type="ARBA" id="ARBA00004308"/>
    </source>
</evidence>
<keyword evidence="7" id="KW-0677">Repeat</keyword>
<dbReference type="PROSITE" id="PS01209">
    <property type="entry name" value="LDLRA_1"/>
    <property type="match status" value="2"/>
</dbReference>
<dbReference type="FunFam" id="2.40.10.10:FF:000054">
    <property type="entry name" value="Complement C1r subcomponent"/>
    <property type="match status" value="1"/>
</dbReference>
<dbReference type="InterPro" id="IPR043504">
    <property type="entry name" value="Peptidase_S1_PA_chymotrypsin"/>
</dbReference>
<evidence type="ECO:0000256" key="1">
    <source>
        <dbReference type="ARBA" id="ARBA00004167"/>
    </source>
</evidence>
<dbReference type="PROSITE" id="PS00134">
    <property type="entry name" value="TRYPSIN_HIS"/>
    <property type="match status" value="1"/>
</dbReference>
<dbReference type="SUPFAM" id="SSF57424">
    <property type="entry name" value="LDL receptor-like module"/>
    <property type="match status" value="7"/>
</dbReference>
<dbReference type="InterPro" id="IPR023415">
    <property type="entry name" value="LDLR_class-A_CS"/>
</dbReference>
<dbReference type="Pfam" id="PF00057">
    <property type="entry name" value="Ldl_recept_a"/>
    <property type="match status" value="6"/>
</dbReference>